<protein>
    <submittedName>
        <fullName evidence="7">Small GTPase superfamily, ARF/SAR type, P-loop containing nucleoside triphosphate hydrolase</fullName>
    </submittedName>
</protein>
<keyword evidence="5" id="KW-0813">Transport</keyword>
<keyword evidence="4" id="KW-0931">ER-Golgi transport</keyword>
<dbReference type="GO" id="GO:0015031">
    <property type="term" value="P:protein transport"/>
    <property type="evidence" value="ECO:0007669"/>
    <property type="project" value="UniProtKB-KW"/>
</dbReference>
<dbReference type="Gene3D" id="3.40.50.300">
    <property type="entry name" value="P-loop containing nucleotide triphosphate hydrolases"/>
    <property type="match status" value="1"/>
</dbReference>
<keyword evidence="2" id="KW-0449">Lipoprotein</keyword>
<reference evidence="7" key="1">
    <citation type="journal article" date="2017" name="Nature">
        <title>The sunflower genome provides insights into oil metabolism, flowering and Asterid evolution.</title>
        <authorList>
            <person name="Badouin H."/>
            <person name="Gouzy J."/>
            <person name="Grassa C.J."/>
            <person name="Murat F."/>
            <person name="Staton S.E."/>
            <person name="Cottret L."/>
            <person name="Lelandais-Briere C."/>
            <person name="Owens G.L."/>
            <person name="Carrere S."/>
            <person name="Mayjonade B."/>
            <person name="Legrand L."/>
            <person name="Gill N."/>
            <person name="Kane N.C."/>
            <person name="Bowers J.E."/>
            <person name="Hubner S."/>
            <person name="Bellec A."/>
            <person name="Berard A."/>
            <person name="Berges H."/>
            <person name="Blanchet N."/>
            <person name="Boniface M.C."/>
            <person name="Brunel D."/>
            <person name="Catrice O."/>
            <person name="Chaidir N."/>
            <person name="Claudel C."/>
            <person name="Donnadieu C."/>
            <person name="Faraut T."/>
            <person name="Fievet G."/>
            <person name="Helmstetter N."/>
            <person name="King M."/>
            <person name="Knapp S.J."/>
            <person name="Lai Z."/>
            <person name="Le Paslier M.C."/>
            <person name="Lippi Y."/>
            <person name="Lorenzon L."/>
            <person name="Mandel J.R."/>
            <person name="Marage G."/>
            <person name="Marchand G."/>
            <person name="Marquand E."/>
            <person name="Bret-Mestries E."/>
            <person name="Morien E."/>
            <person name="Nambeesan S."/>
            <person name="Nguyen T."/>
            <person name="Pegot-Espagnet P."/>
            <person name="Pouilly N."/>
            <person name="Raftis F."/>
            <person name="Sallet E."/>
            <person name="Schiex T."/>
            <person name="Thomas J."/>
            <person name="Vandecasteele C."/>
            <person name="Vares D."/>
            <person name="Vear F."/>
            <person name="Vautrin S."/>
            <person name="Crespi M."/>
            <person name="Mangin B."/>
            <person name="Burke J.M."/>
            <person name="Salse J."/>
            <person name="Munos S."/>
            <person name="Vincourt P."/>
            <person name="Rieseberg L.H."/>
            <person name="Langlade N.B."/>
        </authorList>
    </citation>
    <scope>NUCLEOTIDE SEQUENCE</scope>
    <source>
        <tissue evidence="7">Leaves</tissue>
    </source>
</reference>
<dbReference type="PANTHER" id="PTHR11711">
    <property type="entry name" value="ADP RIBOSYLATION FACTOR-RELATED"/>
    <property type="match status" value="1"/>
</dbReference>
<evidence type="ECO:0000256" key="5">
    <source>
        <dbReference type="ARBA" id="ARBA00022927"/>
    </source>
</evidence>
<comment type="similarity">
    <text evidence="1">Belongs to the small GTPase superfamily. Arf family.</text>
</comment>
<evidence type="ECO:0000256" key="3">
    <source>
        <dbReference type="ARBA" id="ARBA00022741"/>
    </source>
</evidence>
<dbReference type="Proteomes" id="UP000215914">
    <property type="component" value="Unassembled WGS sequence"/>
</dbReference>
<dbReference type="InterPro" id="IPR006689">
    <property type="entry name" value="Small_GTPase_ARF/SAR"/>
</dbReference>
<reference evidence="7" key="2">
    <citation type="submission" date="2020-06" db="EMBL/GenBank/DDBJ databases">
        <title>Helianthus annuus Genome sequencing and assembly Release 2.</title>
        <authorList>
            <person name="Gouzy J."/>
            <person name="Langlade N."/>
            <person name="Munos S."/>
        </authorList>
    </citation>
    <scope>NUCLEOTIDE SEQUENCE</scope>
    <source>
        <tissue evidence="7">Leaves</tissue>
    </source>
</reference>
<dbReference type="GO" id="GO:0003924">
    <property type="term" value="F:GTPase activity"/>
    <property type="evidence" value="ECO:0007669"/>
    <property type="project" value="InterPro"/>
</dbReference>
<accession>A0A9K3H6V8</accession>
<comment type="caution">
    <text evidence="7">The sequence shown here is derived from an EMBL/GenBank/DDBJ whole genome shotgun (WGS) entry which is preliminary data.</text>
</comment>
<keyword evidence="7" id="KW-0378">Hydrolase</keyword>
<dbReference type="EMBL" id="MNCJ02000329">
    <property type="protein sequence ID" value="KAF5768223.1"/>
    <property type="molecule type" value="Genomic_DNA"/>
</dbReference>
<evidence type="ECO:0000256" key="4">
    <source>
        <dbReference type="ARBA" id="ARBA00022892"/>
    </source>
</evidence>
<sequence>MSNIRISWIVDSQSPITRVVEARDELRRMLNEDAHRDVVLLVFANKICLMPWTQQKSVRDEYIKSTCATFGEELYKGPDWLSSNISNKPS</sequence>
<dbReference type="Pfam" id="PF00025">
    <property type="entry name" value="Arf"/>
    <property type="match status" value="1"/>
</dbReference>
<gene>
    <name evidence="7" type="ORF">HanXRQr2_Chr14g0633911</name>
</gene>
<dbReference type="SUPFAM" id="SSF52540">
    <property type="entry name" value="P-loop containing nucleoside triphosphate hydrolases"/>
    <property type="match status" value="1"/>
</dbReference>
<proteinExistence type="inferred from homology"/>
<dbReference type="Gramene" id="mRNA:HanXRQr2_Chr14g0633911">
    <property type="protein sequence ID" value="mRNA:HanXRQr2_Chr14g0633911"/>
    <property type="gene ID" value="HanXRQr2_Chr14g0633911"/>
</dbReference>
<evidence type="ECO:0000256" key="6">
    <source>
        <dbReference type="ARBA" id="ARBA00023134"/>
    </source>
</evidence>
<organism evidence="7 8">
    <name type="scientific">Helianthus annuus</name>
    <name type="common">Common sunflower</name>
    <dbReference type="NCBI Taxonomy" id="4232"/>
    <lineage>
        <taxon>Eukaryota</taxon>
        <taxon>Viridiplantae</taxon>
        <taxon>Streptophyta</taxon>
        <taxon>Embryophyta</taxon>
        <taxon>Tracheophyta</taxon>
        <taxon>Spermatophyta</taxon>
        <taxon>Magnoliopsida</taxon>
        <taxon>eudicotyledons</taxon>
        <taxon>Gunneridae</taxon>
        <taxon>Pentapetalae</taxon>
        <taxon>asterids</taxon>
        <taxon>campanulids</taxon>
        <taxon>Asterales</taxon>
        <taxon>Asteraceae</taxon>
        <taxon>Asteroideae</taxon>
        <taxon>Heliantheae alliance</taxon>
        <taxon>Heliantheae</taxon>
        <taxon>Helianthus</taxon>
    </lineage>
</organism>
<dbReference type="InterPro" id="IPR024156">
    <property type="entry name" value="Small_GTPase_ARF"/>
</dbReference>
<evidence type="ECO:0000313" key="8">
    <source>
        <dbReference type="Proteomes" id="UP000215914"/>
    </source>
</evidence>
<dbReference type="GO" id="GO:0016192">
    <property type="term" value="P:vesicle-mediated transport"/>
    <property type="evidence" value="ECO:0007669"/>
    <property type="project" value="UniProtKB-KW"/>
</dbReference>
<dbReference type="GO" id="GO:0005525">
    <property type="term" value="F:GTP binding"/>
    <property type="evidence" value="ECO:0007669"/>
    <property type="project" value="UniProtKB-KW"/>
</dbReference>
<dbReference type="InterPro" id="IPR027417">
    <property type="entry name" value="P-loop_NTPase"/>
</dbReference>
<evidence type="ECO:0000313" key="7">
    <source>
        <dbReference type="EMBL" id="KAF5768223.1"/>
    </source>
</evidence>
<evidence type="ECO:0000256" key="2">
    <source>
        <dbReference type="ARBA" id="ARBA00022707"/>
    </source>
</evidence>
<evidence type="ECO:0000256" key="1">
    <source>
        <dbReference type="ARBA" id="ARBA00010290"/>
    </source>
</evidence>
<name>A0A9K3H6V8_HELAN</name>
<dbReference type="AlphaFoldDB" id="A0A9K3H6V8"/>
<keyword evidence="6" id="KW-0342">GTP-binding</keyword>
<keyword evidence="5" id="KW-0653">Protein transport</keyword>
<keyword evidence="2" id="KW-0519">Myristate</keyword>
<keyword evidence="8" id="KW-1185">Reference proteome</keyword>
<keyword evidence="3" id="KW-0547">Nucleotide-binding</keyword>